<comment type="caution">
    <text evidence="1">The sequence shown here is derived from an EMBL/GenBank/DDBJ whole genome shotgun (WGS) entry which is preliminary data.</text>
</comment>
<dbReference type="InterPro" id="IPR001333">
    <property type="entry name" value="Peptidase_M32_Taq"/>
</dbReference>
<dbReference type="PROSITE" id="PS52034">
    <property type="entry name" value="PEPTIDASE_M32"/>
    <property type="match status" value="1"/>
</dbReference>
<evidence type="ECO:0000313" key="2">
    <source>
        <dbReference type="Proteomes" id="UP000419144"/>
    </source>
</evidence>
<reference evidence="1" key="1">
    <citation type="submission" date="2019-11" db="EMBL/GenBank/DDBJ databases">
        <title>Leishmania tarentolae CDS.</title>
        <authorList>
            <person name="Goto Y."/>
            <person name="Yamagishi J."/>
        </authorList>
    </citation>
    <scope>NUCLEOTIDE SEQUENCE [LARGE SCALE GENOMIC DNA]</scope>
    <source>
        <strain evidence="1">Parrot Tar II</strain>
    </source>
</reference>
<keyword evidence="1" id="KW-0645">Protease</keyword>
<dbReference type="GO" id="GO:0006508">
    <property type="term" value="P:proteolysis"/>
    <property type="evidence" value="ECO:0007669"/>
    <property type="project" value="InterPro"/>
</dbReference>
<keyword evidence="1" id="KW-0121">Carboxypeptidase</keyword>
<dbReference type="Gene3D" id="1.10.1370.30">
    <property type="match status" value="1"/>
</dbReference>
<dbReference type="EMBL" id="BLBS01000057">
    <property type="protein sequence ID" value="GET93725.1"/>
    <property type="molecule type" value="Genomic_DNA"/>
</dbReference>
<dbReference type="GO" id="GO:0004181">
    <property type="term" value="F:metallocarboxypeptidase activity"/>
    <property type="evidence" value="ECO:0007669"/>
    <property type="project" value="InterPro"/>
</dbReference>
<protein>
    <submittedName>
        <fullName evidence="1">Carboxypeptidase, putative</fullName>
    </submittedName>
</protein>
<dbReference type="Proteomes" id="UP000419144">
    <property type="component" value="Unassembled WGS sequence"/>
</dbReference>
<dbReference type="AlphaFoldDB" id="A0A640KX42"/>
<organism evidence="1 2">
    <name type="scientific">Leishmania tarentolae</name>
    <name type="common">Sauroleishmania tarentolae</name>
    <dbReference type="NCBI Taxonomy" id="5689"/>
    <lineage>
        <taxon>Eukaryota</taxon>
        <taxon>Discoba</taxon>
        <taxon>Euglenozoa</taxon>
        <taxon>Kinetoplastea</taxon>
        <taxon>Metakinetoplastina</taxon>
        <taxon>Trypanosomatida</taxon>
        <taxon>Trypanosomatidae</taxon>
        <taxon>Leishmaniinae</taxon>
        <taxon>Leishmania</taxon>
        <taxon>lizard Leishmania</taxon>
    </lineage>
</organism>
<keyword evidence="1" id="KW-0378">Hydrolase</keyword>
<accession>A0A640KX42</accession>
<sequence length="87" mass="9802">MTRSGGIQETQCLLAEKMILKSPVLAEYRTSLLEVHLDVQPGLVVEHVLKMNQMGKPSYLQPLSDEAVYSLHLLLHHEIDHDLIESA</sequence>
<keyword evidence="2" id="KW-1185">Reference proteome</keyword>
<name>A0A640KX42_LEITA</name>
<proteinExistence type="predicted"/>
<gene>
    <name evidence="1" type="ORF">LtaPh_3664200</name>
</gene>
<evidence type="ECO:0000313" key="1">
    <source>
        <dbReference type="EMBL" id="GET93725.1"/>
    </source>
</evidence>
<dbReference type="Pfam" id="PF02074">
    <property type="entry name" value="Peptidase_M32"/>
    <property type="match status" value="1"/>
</dbReference>
<dbReference type="VEuPathDB" id="TriTrypDB:LtaPh_3664200"/>